<accession>A0A818T6Y1</accession>
<sequence length="221" mass="25040">MVTDGQILPVCLRQVIEPVTTTSTIQSAIFVKPSVLLGYDARDAINPNFGSRECHSHMLCHVWIGENARSNQSEFERREWYWAYQFNNQTIEPWIPIRLVNTRLDAQHKPIALMETNLYKYRTNPLTEFEVDGTIADCYRALGPTVDNPPFYGPVANPLKEPSLHAVVTNLRTLIDTKNISFDAIYGDSQDVRLYPKPGSLNVIARTPTTVLTNNMTDIAM</sequence>
<name>A0A818T6Y1_9BILA</name>
<proteinExistence type="predicted"/>
<evidence type="ECO:0000313" key="1">
    <source>
        <dbReference type="EMBL" id="CAF3675750.1"/>
    </source>
</evidence>
<comment type="caution">
    <text evidence="1">The sequence shown here is derived from an EMBL/GenBank/DDBJ whole genome shotgun (WGS) entry which is preliminary data.</text>
</comment>
<dbReference type="Proteomes" id="UP000663874">
    <property type="component" value="Unassembled WGS sequence"/>
</dbReference>
<gene>
    <name evidence="1" type="ORF">FNK824_LOCUS7504</name>
</gene>
<organism evidence="1 2">
    <name type="scientific">Rotaria sordida</name>
    <dbReference type="NCBI Taxonomy" id="392033"/>
    <lineage>
        <taxon>Eukaryota</taxon>
        <taxon>Metazoa</taxon>
        <taxon>Spiralia</taxon>
        <taxon>Gnathifera</taxon>
        <taxon>Rotifera</taxon>
        <taxon>Eurotatoria</taxon>
        <taxon>Bdelloidea</taxon>
        <taxon>Philodinida</taxon>
        <taxon>Philodinidae</taxon>
        <taxon>Rotaria</taxon>
    </lineage>
</organism>
<evidence type="ECO:0000313" key="2">
    <source>
        <dbReference type="Proteomes" id="UP000663874"/>
    </source>
</evidence>
<reference evidence="1" key="1">
    <citation type="submission" date="2021-02" db="EMBL/GenBank/DDBJ databases">
        <authorList>
            <person name="Nowell W R."/>
        </authorList>
    </citation>
    <scope>NUCLEOTIDE SEQUENCE</scope>
</reference>
<dbReference type="EMBL" id="CAJOBE010000699">
    <property type="protein sequence ID" value="CAF3675750.1"/>
    <property type="molecule type" value="Genomic_DNA"/>
</dbReference>
<protein>
    <submittedName>
        <fullName evidence="1">Uncharacterized protein</fullName>
    </submittedName>
</protein>
<dbReference type="AlphaFoldDB" id="A0A818T6Y1"/>